<gene>
    <name evidence="1" type="ORF">LTRI10_LOCUS20014</name>
</gene>
<organism evidence="1 2">
    <name type="scientific">Linum trigynum</name>
    <dbReference type="NCBI Taxonomy" id="586398"/>
    <lineage>
        <taxon>Eukaryota</taxon>
        <taxon>Viridiplantae</taxon>
        <taxon>Streptophyta</taxon>
        <taxon>Embryophyta</taxon>
        <taxon>Tracheophyta</taxon>
        <taxon>Spermatophyta</taxon>
        <taxon>Magnoliopsida</taxon>
        <taxon>eudicotyledons</taxon>
        <taxon>Gunneridae</taxon>
        <taxon>Pentapetalae</taxon>
        <taxon>rosids</taxon>
        <taxon>fabids</taxon>
        <taxon>Malpighiales</taxon>
        <taxon>Linaceae</taxon>
        <taxon>Linum</taxon>
    </lineage>
</organism>
<evidence type="ECO:0000313" key="2">
    <source>
        <dbReference type="Proteomes" id="UP001497516"/>
    </source>
</evidence>
<dbReference type="AlphaFoldDB" id="A0AAV2DXY0"/>
<evidence type="ECO:0000313" key="1">
    <source>
        <dbReference type="EMBL" id="CAL1378435.1"/>
    </source>
</evidence>
<dbReference type="EMBL" id="OZ034816">
    <property type="protein sequence ID" value="CAL1378435.1"/>
    <property type="molecule type" value="Genomic_DNA"/>
</dbReference>
<name>A0AAV2DXY0_9ROSI</name>
<proteinExistence type="predicted"/>
<dbReference type="Proteomes" id="UP001497516">
    <property type="component" value="Chromosome 3"/>
</dbReference>
<sequence>MYSAVDRDSAAHNLSIFHQCKSETFCFRTDSGFRTIVIEDYVTFRKAFVRISTEEVGRRKRFIYLETLKLCGLEKNLHEISRKGWDSKAIFQRKEPSRVIQIDRFACREGNFVKISERLACGTLSFITIPFVPSEWGGMIGRLCRPMSKISPRNHIMRRAWVVQGRSFADAVKLGFPMQLGESSIKLHNSQAFLDVEEKGVNDRLCFLDLCLTISFFKSRNQ</sequence>
<keyword evidence="2" id="KW-1185">Reference proteome</keyword>
<protein>
    <submittedName>
        <fullName evidence="1">Uncharacterized protein</fullName>
    </submittedName>
</protein>
<reference evidence="1 2" key="1">
    <citation type="submission" date="2024-04" db="EMBL/GenBank/DDBJ databases">
        <authorList>
            <person name="Fracassetti M."/>
        </authorList>
    </citation>
    <scope>NUCLEOTIDE SEQUENCE [LARGE SCALE GENOMIC DNA]</scope>
</reference>
<accession>A0AAV2DXY0</accession>